<protein>
    <submittedName>
        <fullName evidence="1">Uncharacterized protein</fullName>
    </submittedName>
</protein>
<accession>A0A9P7JSW5</accession>
<dbReference type="OrthoDB" id="294853at2759"/>
<sequence length="97" mass="10736">MLLTRLFAEIFLSRGLVKTNCCMYSMRSWIYGFGQEPCGPYCQSPSKFSDSQPAVDVGLSPSALIADVVKRSPVAHTFYFYSVLCEIASIPRKTPSA</sequence>
<gene>
    <name evidence="1" type="ORF">F5147DRAFT_233970</name>
</gene>
<dbReference type="EMBL" id="JABBWM010000036">
    <property type="protein sequence ID" value="KAG2106226.1"/>
    <property type="molecule type" value="Genomic_DNA"/>
</dbReference>
<dbReference type="Proteomes" id="UP000823399">
    <property type="component" value="Unassembled WGS sequence"/>
</dbReference>
<dbReference type="GeneID" id="64691008"/>
<name>A0A9P7JSW5_9AGAM</name>
<reference evidence="1" key="1">
    <citation type="journal article" date="2020" name="New Phytol.">
        <title>Comparative genomics reveals dynamic genome evolution in host specialist ectomycorrhizal fungi.</title>
        <authorList>
            <person name="Lofgren L.A."/>
            <person name="Nguyen N.H."/>
            <person name="Vilgalys R."/>
            <person name="Ruytinx J."/>
            <person name="Liao H.L."/>
            <person name="Branco S."/>
            <person name="Kuo A."/>
            <person name="LaButti K."/>
            <person name="Lipzen A."/>
            <person name="Andreopoulos W."/>
            <person name="Pangilinan J."/>
            <person name="Riley R."/>
            <person name="Hundley H."/>
            <person name="Na H."/>
            <person name="Barry K."/>
            <person name="Grigoriev I.V."/>
            <person name="Stajich J.E."/>
            <person name="Kennedy P.G."/>
        </authorList>
    </citation>
    <scope>NUCLEOTIDE SEQUENCE</scope>
    <source>
        <strain evidence="1">FC423</strain>
    </source>
</reference>
<evidence type="ECO:0000313" key="2">
    <source>
        <dbReference type="Proteomes" id="UP000823399"/>
    </source>
</evidence>
<dbReference type="RefSeq" id="XP_041291536.1">
    <property type="nucleotide sequence ID" value="XM_041428749.1"/>
</dbReference>
<keyword evidence="2" id="KW-1185">Reference proteome</keyword>
<dbReference type="AlphaFoldDB" id="A0A9P7JSW5"/>
<proteinExistence type="predicted"/>
<comment type="caution">
    <text evidence="1">The sequence shown here is derived from an EMBL/GenBank/DDBJ whole genome shotgun (WGS) entry which is preliminary data.</text>
</comment>
<evidence type="ECO:0000313" key="1">
    <source>
        <dbReference type="EMBL" id="KAG2106226.1"/>
    </source>
</evidence>
<organism evidence="1 2">
    <name type="scientific">Suillus discolor</name>
    <dbReference type="NCBI Taxonomy" id="1912936"/>
    <lineage>
        <taxon>Eukaryota</taxon>
        <taxon>Fungi</taxon>
        <taxon>Dikarya</taxon>
        <taxon>Basidiomycota</taxon>
        <taxon>Agaricomycotina</taxon>
        <taxon>Agaricomycetes</taxon>
        <taxon>Agaricomycetidae</taxon>
        <taxon>Boletales</taxon>
        <taxon>Suillineae</taxon>
        <taxon>Suillaceae</taxon>
        <taxon>Suillus</taxon>
    </lineage>
</organism>